<dbReference type="AlphaFoldDB" id="A0A066RGU8"/>
<dbReference type="OrthoDB" id="5829838at2"/>
<evidence type="ECO:0000313" key="3">
    <source>
        <dbReference type="Proteomes" id="UP000027192"/>
    </source>
</evidence>
<dbReference type="Proteomes" id="UP000027192">
    <property type="component" value="Unassembled WGS sequence"/>
</dbReference>
<keyword evidence="3" id="KW-1185">Reference proteome</keyword>
<protein>
    <submittedName>
        <fullName evidence="2">Uncharacterized protein</fullName>
    </submittedName>
</protein>
<feature type="compositionally biased region" description="Low complexity" evidence="1">
    <location>
        <begin position="82"/>
        <end position="93"/>
    </location>
</feature>
<comment type="caution">
    <text evidence="2">The sequence shown here is derived from an EMBL/GenBank/DDBJ whole genome shotgun (WGS) entry which is preliminary data.</text>
</comment>
<feature type="compositionally biased region" description="Polar residues" evidence="1">
    <location>
        <begin position="94"/>
        <end position="112"/>
    </location>
</feature>
<proteinExistence type="predicted"/>
<gene>
    <name evidence="2" type="ORF">EA58_21450</name>
</gene>
<accession>A0A066RGU8</accession>
<dbReference type="EMBL" id="JMIB01000051">
    <property type="protein sequence ID" value="KDM89645.1"/>
    <property type="molecule type" value="Genomic_DNA"/>
</dbReference>
<feature type="region of interest" description="Disordered" evidence="1">
    <location>
        <begin position="74"/>
        <end position="182"/>
    </location>
</feature>
<feature type="region of interest" description="Disordered" evidence="1">
    <location>
        <begin position="1"/>
        <end position="21"/>
    </location>
</feature>
<sequence>MADTPTTQTWHSGDWRSHAGSNPPYNGIEITGLPQYDDNGAFVSAAITIVDYSNNKNGVSSMIPTLTVAQGRVDIPVPPADTSGTTSGNNETSAQTNSASGTAPSDSVTASQSDTTSNTVTAVTSSEPSQSDSTATTDTTPQDSTSASTDSTSSEDDSSTTNTTSQDDHSTTASPTSEPNPDFTVNGWVSLETSLSYVHLRIHFKYGLDSIQREELGYIMGFNSILESTS</sequence>
<evidence type="ECO:0000256" key="1">
    <source>
        <dbReference type="SAM" id="MobiDB-lite"/>
    </source>
</evidence>
<feature type="compositionally biased region" description="Low complexity" evidence="1">
    <location>
        <begin position="113"/>
        <end position="152"/>
    </location>
</feature>
<feature type="compositionally biased region" description="Polar residues" evidence="1">
    <location>
        <begin position="1"/>
        <end position="11"/>
    </location>
</feature>
<dbReference type="STRING" id="1654360.EA58_21450"/>
<organism evidence="2 3">
    <name type="scientific">Photobacterium galatheae</name>
    <dbReference type="NCBI Taxonomy" id="1654360"/>
    <lineage>
        <taxon>Bacteria</taxon>
        <taxon>Pseudomonadati</taxon>
        <taxon>Pseudomonadota</taxon>
        <taxon>Gammaproteobacteria</taxon>
        <taxon>Vibrionales</taxon>
        <taxon>Vibrionaceae</taxon>
        <taxon>Photobacterium</taxon>
    </lineage>
</organism>
<name>A0A066RGU8_9GAMM</name>
<reference evidence="2 3" key="1">
    <citation type="submission" date="2014-04" db="EMBL/GenBank/DDBJ databases">
        <title>Draft genome sequence of Photobacterium halotolerans S2753: a solonamide, ngercheumicin and holomycin producer.</title>
        <authorList>
            <person name="Machado H.R."/>
            <person name="Gram L."/>
        </authorList>
    </citation>
    <scope>NUCLEOTIDE SEQUENCE [LARGE SCALE GENOMIC DNA]</scope>
    <source>
        <strain evidence="2 3">S2753</strain>
    </source>
</reference>
<dbReference type="RefSeq" id="WP_036757421.1">
    <property type="nucleotide sequence ID" value="NZ_JAGSGC010000007.1"/>
</dbReference>
<evidence type="ECO:0000313" key="2">
    <source>
        <dbReference type="EMBL" id="KDM89645.1"/>
    </source>
</evidence>